<evidence type="ECO:0000313" key="2">
    <source>
        <dbReference type="EMBL" id="KAJ7641586.1"/>
    </source>
</evidence>
<evidence type="ECO:0008006" key="4">
    <source>
        <dbReference type="Google" id="ProtNLM"/>
    </source>
</evidence>
<sequence>MTMSVQDLEARIEELSSDIERQREILRKLERDRSLVQRQLNAARDPVAQLPPEITSEIFIQCLPPQPIPEADHAPMLLLNVCNTWTDIALSTPGLWPKLCIPEELESLNAEAFMAGMERWLRRAGAHLLDITMETPLDAVVASVIRRYSTRLQRLDICVCSGGEEYENPNIFDITQLEPQLPLLRTLILRPTASRFQYNGEFPLPTVFRLLQAAPELTELSVKALYALSDPTGIWTAEVVLPNLQRFEYGHESAFGEGTLKYLTAPRLEFLSISGVEEPSILSFLQRSSSPLKEVIIEYGPSPPQTVFIDFLSLLPSVTRLKIGHLEEAQSFFDFLADTGSGALPSLQSLELHHMGDWSDWSLVLRALSARRPGLRSVNLSHYSRPLAVPWSLDAQIRAEFSQLAADGMEICIKSEEAPWPDVNLVQLFPTL</sequence>
<evidence type="ECO:0000313" key="3">
    <source>
        <dbReference type="Proteomes" id="UP001221142"/>
    </source>
</evidence>
<name>A0AAD7C8G0_9AGAR</name>
<organism evidence="2 3">
    <name type="scientific">Roridomyces roridus</name>
    <dbReference type="NCBI Taxonomy" id="1738132"/>
    <lineage>
        <taxon>Eukaryota</taxon>
        <taxon>Fungi</taxon>
        <taxon>Dikarya</taxon>
        <taxon>Basidiomycota</taxon>
        <taxon>Agaricomycotina</taxon>
        <taxon>Agaricomycetes</taxon>
        <taxon>Agaricomycetidae</taxon>
        <taxon>Agaricales</taxon>
        <taxon>Marasmiineae</taxon>
        <taxon>Mycenaceae</taxon>
        <taxon>Roridomyces</taxon>
    </lineage>
</organism>
<dbReference type="InterPro" id="IPR032675">
    <property type="entry name" value="LRR_dom_sf"/>
</dbReference>
<keyword evidence="1" id="KW-0175">Coiled coil</keyword>
<gene>
    <name evidence="2" type="ORF">FB45DRAFT_900569</name>
</gene>
<comment type="caution">
    <text evidence="2">The sequence shown here is derived from an EMBL/GenBank/DDBJ whole genome shotgun (WGS) entry which is preliminary data.</text>
</comment>
<feature type="coiled-coil region" evidence="1">
    <location>
        <begin position="5"/>
        <end position="39"/>
    </location>
</feature>
<proteinExistence type="predicted"/>
<protein>
    <recommendedName>
        <fullName evidence="4">F-box domain-containing protein</fullName>
    </recommendedName>
</protein>
<dbReference type="AlphaFoldDB" id="A0AAD7C8G0"/>
<dbReference type="SUPFAM" id="SSF52047">
    <property type="entry name" value="RNI-like"/>
    <property type="match status" value="1"/>
</dbReference>
<dbReference type="Proteomes" id="UP001221142">
    <property type="component" value="Unassembled WGS sequence"/>
</dbReference>
<accession>A0AAD7C8G0</accession>
<dbReference type="EMBL" id="JARKIF010000004">
    <property type="protein sequence ID" value="KAJ7641586.1"/>
    <property type="molecule type" value="Genomic_DNA"/>
</dbReference>
<evidence type="ECO:0000256" key="1">
    <source>
        <dbReference type="SAM" id="Coils"/>
    </source>
</evidence>
<reference evidence="2" key="1">
    <citation type="submission" date="2023-03" db="EMBL/GenBank/DDBJ databases">
        <title>Massive genome expansion in bonnet fungi (Mycena s.s.) driven by repeated elements and novel gene families across ecological guilds.</title>
        <authorList>
            <consortium name="Lawrence Berkeley National Laboratory"/>
            <person name="Harder C.B."/>
            <person name="Miyauchi S."/>
            <person name="Viragh M."/>
            <person name="Kuo A."/>
            <person name="Thoen E."/>
            <person name="Andreopoulos B."/>
            <person name="Lu D."/>
            <person name="Skrede I."/>
            <person name="Drula E."/>
            <person name="Henrissat B."/>
            <person name="Morin E."/>
            <person name="Kohler A."/>
            <person name="Barry K."/>
            <person name="LaButti K."/>
            <person name="Morin E."/>
            <person name="Salamov A."/>
            <person name="Lipzen A."/>
            <person name="Mereny Z."/>
            <person name="Hegedus B."/>
            <person name="Baldrian P."/>
            <person name="Stursova M."/>
            <person name="Weitz H."/>
            <person name="Taylor A."/>
            <person name="Grigoriev I.V."/>
            <person name="Nagy L.G."/>
            <person name="Martin F."/>
            <person name="Kauserud H."/>
        </authorList>
    </citation>
    <scope>NUCLEOTIDE SEQUENCE</scope>
    <source>
        <strain evidence="2">9284</strain>
    </source>
</reference>
<dbReference type="Gene3D" id="3.80.10.10">
    <property type="entry name" value="Ribonuclease Inhibitor"/>
    <property type="match status" value="1"/>
</dbReference>
<keyword evidence="3" id="KW-1185">Reference proteome</keyword>